<keyword evidence="3" id="KW-1185">Reference proteome</keyword>
<organism evidence="2 3">
    <name type="scientific">Colletotrichum salicis</name>
    <dbReference type="NCBI Taxonomy" id="1209931"/>
    <lineage>
        <taxon>Eukaryota</taxon>
        <taxon>Fungi</taxon>
        <taxon>Dikarya</taxon>
        <taxon>Ascomycota</taxon>
        <taxon>Pezizomycotina</taxon>
        <taxon>Sordariomycetes</taxon>
        <taxon>Hypocreomycetidae</taxon>
        <taxon>Glomerellales</taxon>
        <taxon>Glomerellaceae</taxon>
        <taxon>Colletotrichum</taxon>
        <taxon>Colletotrichum acutatum species complex</taxon>
    </lineage>
</organism>
<evidence type="ECO:0000313" key="2">
    <source>
        <dbReference type="EMBL" id="KXH32397.1"/>
    </source>
</evidence>
<name>A0A135S9I3_9PEZI</name>
<comment type="caution">
    <text evidence="2">The sequence shown here is derived from an EMBL/GenBank/DDBJ whole genome shotgun (WGS) entry which is preliminary data.</text>
</comment>
<proteinExistence type="predicted"/>
<reference evidence="2 3" key="1">
    <citation type="submission" date="2014-02" db="EMBL/GenBank/DDBJ databases">
        <title>The genome sequence of Colletotrichum salicis CBS 607.94.</title>
        <authorList>
            <person name="Baroncelli R."/>
            <person name="Thon M.R."/>
        </authorList>
    </citation>
    <scope>NUCLEOTIDE SEQUENCE [LARGE SCALE GENOMIC DNA]</scope>
    <source>
        <strain evidence="2 3">CBS 607.94</strain>
    </source>
</reference>
<protein>
    <submittedName>
        <fullName evidence="2">Uncharacterized protein</fullName>
    </submittedName>
</protein>
<evidence type="ECO:0000313" key="3">
    <source>
        <dbReference type="Proteomes" id="UP000070121"/>
    </source>
</evidence>
<evidence type="ECO:0000256" key="1">
    <source>
        <dbReference type="SAM" id="MobiDB-lite"/>
    </source>
</evidence>
<accession>A0A135S9I3</accession>
<gene>
    <name evidence="2" type="ORF">CSAL01_09439</name>
</gene>
<dbReference type="OrthoDB" id="4803165at2759"/>
<dbReference type="Proteomes" id="UP000070121">
    <property type="component" value="Unassembled WGS sequence"/>
</dbReference>
<feature type="region of interest" description="Disordered" evidence="1">
    <location>
        <begin position="76"/>
        <end position="97"/>
    </location>
</feature>
<dbReference type="EMBL" id="JFFI01002474">
    <property type="protein sequence ID" value="KXH32397.1"/>
    <property type="molecule type" value="Genomic_DNA"/>
</dbReference>
<dbReference type="AlphaFoldDB" id="A0A135S9I3"/>
<sequence>MCEVKQIRESCIRCSKVVRHVTDMRPCENYIQVRNKNGTLAHWCKGKITRSIHETYFPTRYPCNGASHAAALAQWSSQPARQPPSSGPQRSERLSDLGIRRGTVVKAPEARCTNETCDGLCCLKHFEALPETLVEAVEQPQTKYIGHQLDPAKPSHDIDIVLGISEARKEARRLFRQFNVWLDVPSFRIRRLENDDFSFDDDSTL</sequence>